<feature type="region of interest" description="Alpha C-terminal domain (alpha-CTD)" evidence="11">
    <location>
        <begin position="250"/>
        <end position="328"/>
    </location>
</feature>
<dbReference type="AlphaFoldDB" id="A0A1F4UC22"/>
<dbReference type="InterPro" id="IPR011263">
    <property type="entry name" value="DNA-dir_RNA_pol_RpoA/D/Rpb3"/>
</dbReference>
<dbReference type="GO" id="GO:0003677">
    <property type="term" value="F:DNA binding"/>
    <property type="evidence" value="ECO:0007669"/>
    <property type="project" value="UniProtKB-UniRule"/>
</dbReference>
<feature type="region of interest" description="Alpha N-terminal domain (alpha-NTD)" evidence="11">
    <location>
        <begin position="1"/>
        <end position="230"/>
    </location>
</feature>
<dbReference type="InterPro" id="IPR011260">
    <property type="entry name" value="RNAP_asu_C"/>
</dbReference>
<dbReference type="InterPro" id="IPR036643">
    <property type="entry name" value="RNApol_insert_sf"/>
</dbReference>
<keyword evidence="7 11" id="KW-0804">Transcription</keyword>
<dbReference type="Pfam" id="PF03118">
    <property type="entry name" value="RNA_pol_A_CTD"/>
    <property type="match status" value="1"/>
</dbReference>
<dbReference type="GO" id="GO:0003899">
    <property type="term" value="F:DNA-directed RNA polymerase activity"/>
    <property type="evidence" value="ECO:0007669"/>
    <property type="project" value="UniProtKB-UniRule"/>
</dbReference>
<dbReference type="SUPFAM" id="SSF55257">
    <property type="entry name" value="RBP11-like subunits of RNA polymerase"/>
    <property type="match status" value="1"/>
</dbReference>
<dbReference type="EMBL" id="MEUM01000064">
    <property type="protein sequence ID" value="OGC42471.1"/>
    <property type="molecule type" value="Genomic_DNA"/>
</dbReference>
<dbReference type="SUPFAM" id="SSF56553">
    <property type="entry name" value="Insert subdomain of RNA polymerase alpha subunit"/>
    <property type="match status" value="1"/>
</dbReference>
<comment type="domain">
    <text evidence="11">The N-terminal domain is essential for RNAP assembly and basal transcription, whereas the C-terminal domain is involved in interaction with transcriptional regulators and with upstream promoter elements.</text>
</comment>
<dbReference type="InterPro" id="IPR011773">
    <property type="entry name" value="DNA-dir_RpoA"/>
</dbReference>
<dbReference type="InterPro" id="IPR011262">
    <property type="entry name" value="DNA-dir_RNA_pol_insert"/>
</dbReference>
<dbReference type="InterPro" id="IPR036603">
    <property type="entry name" value="RBP11-like"/>
</dbReference>
<dbReference type="EC" id="2.7.7.6" evidence="2 11"/>
<reference evidence="13 14" key="1">
    <citation type="journal article" date="2016" name="Nat. Commun.">
        <title>Thousands of microbial genomes shed light on interconnected biogeochemical processes in an aquifer system.</title>
        <authorList>
            <person name="Anantharaman K."/>
            <person name="Brown C.T."/>
            <person name="Hug L.A."/>
            <person name="Sharon I."/>
            <person name="Castelle C.J."/>
            <person name="Probst A.J."/>
            <person name="Thomas B.C."/>
            <person name="Singh A."/>
            <person name="Wilkins M.J."/>
            <person name="Karaoz U."/>
            <person name="Brodie E.L."/>
            <person name="Williams K.H."/>
            <person name="Hubbard S.S."/>
            <person name="Banfield J.F."/>
        </authorList>
    </citation>
    <scope>NUCLEOTIDE SEQUENCE [LARGE SCALE GENOMIC DNA]</scope>
</reference>
<name>A0A1F4UC22_UNCW3</name>
<evidence type="ECO:0000256" key="7">
    <source>
        <dbReference type="ARBA" id="ARBA00023163"/>
    </source>
</evidence>
<evidence type="ECO:0000256" key="5">
    <source>
        <dbReference type="ARBA" id="ARBA00022679"/>
    </source>
</evidence>
<dbReference type="NCBIfam" id="NF003519">
    <property type="entry name" value="PRK05182.2-5"/>
    <property type="match status" value="1"/>
</dbReference>
<dbReference type="CDD" id="cd06928">
    <property type="entry name" value="RNAP_alpha_NTD"/>
    <property type="match status" value="1"/>
</dbReference>
<evidence type="ECO:0000256" key="2">
    <source>
        <dbReference type="ARBA" id="ARBA00012418"/>
    </source>
</evidence>
<comment type="subunit">
    <text evidence="11">Homodimer. The RNAP catalytic core consists of 2 alpha, 1 beta, 1 beta' and 1 omega subunit. When a sigma factor is associated with the core the holoenzyme is formed, which can initiate transcription.</text>
</comment>
<evidence type="ECO:0000256" key="1">
    <source>
        <dbReference type="ARBA" id="ARBA00007123"/>
    </source>
</evidence>
<evidence type="ECO:0000256" key="8">
    <source>
        <dbReference type="ARBA" id="ARBA00032524"/>
    </source>
</evidence>
<dbReference type="GO" id="GO:0046983">
    <property type="term" value="F:protein dimerization activity"/>
    <property type="evidence" value="ECO:0007669"/>
    <property type="project" value="InterPro"/>
</dbReference>
<proteinExistence type="inferred from homology"/>
<dbReference type="HAMAP" id="MF_00059">
    <property type="entry name" value="RNApol_bact_RpoA"/>
    <property type="match status" value="1"/>
</dbReference>
<evidence type="ECO:0000256" key="10">
    <source>
        <dbReference type="ARBA" id="ARBA00048552"/>
    </source>
</evidence>
<dbReference type="FunFam" id="2.170.120.12:FF:000001">
    <property type="entry name" value="DNA-directed RNA polymerase subunit alpha"/>
    <property type="match status" value="1"/>
</dbReference>
<dbReference type="Gene3D" id="3.30.1360.10">
    <property type="entry name" value="RNA polymerase, RBP11-like subunit"/>
    <property type="match status" value="1"/>
</dbReference>
<keyword evidence="4 11" id="KW-0240">DNA-directed RNA polymerase</keyword>
<evidence type="ECO:0000256" key="11">
    <source>
        <dbReference type="HAMAP-Rule" id="MF_00059"/>
    </source>
</evidence>
<dbReference type="GO" id="GO:0000428">
    <property type="term" value="C:DNA-directed RNA polymerase complex"/>
    <property type="evidence" value="ECO:0007669"/>
    <property type="project" value="UniProtKB-KW"/>
</dbReference>
<feature type="domain" description="DNA-directed RNA polymerase RpoA/D/Rpb3-type" evidence="12">
    <location>
        <begin position="23"/>
        <end position="231"/>
    </location>
</feature>
<evidence type="ECO:0000256" key="3">
    <source>
        <dbReference type="ARBA" id="ARBA00015972"/>
    </source>
</evidence>
<dbReference type="Pfam" id="PF01193">
    <property type="entry name" value="RNA_pol_L"/>
    <property type="match status" value="1"/>
</dbReference>
<comment type="function">
    <text evidence="11">DNA-dependent RNA polymerase catalyzes the transcription of DNA into RNA using the four ribonucleoside triphosphates as substrates.</text>
</comment>
<evidence type="ECO:0000313" key="14">
    <source>
        <dbReference type="Proteomes" id="UP000177025"/>
    </source>
</evidence>
<organism evidence="13 14">
    <name type="scientific">candidate division WOR-3 bacterium RBG_13_43_14</name>
    <dbReference type="NCBI Taxonomy" id="1802590"/>
    <lineage>
        <taxon>Bacteria</taxon>
        <taxon>Bacteria division WOR-3</taxon>
    </lineage>
</organism>
<dbReference type="NCBIfam" id="NF003513">
    <property type="entry name" value="PRK05182.1-2"/>
    <property type="match status" value="1"/>
</dbReference>
<evidence type="ECO:0000256" key="9">
    <source>
        <dbReference type="ARBA" id="ARBA00033070"/>
    </source>
</evidence>
<comment type="catalytic activity">
    <reaction evidence="10 11">
        <text>RNA(n) + a ribonucleoside 5'-triphosphate = RNA(n+1) + diphosphate</text>
        <dbReference type="Rhea" id="RHEA:21248"/>
        <dbReference type="Rhea" id="RHEA-COMP:14527"/>
        <dbReference type="Rhea" id="RHEA-COMP:17342"/>
        <dbReference type="ChEBI" id="CHEBI:33019"/>
        <dbReference type="ChEBI" id="CHEBI:61557"/>
        <dbReference type="ChEBI" id="CHEBI:140395"/>
        <dbReference type="EC" id="2.7.7.6"/>
    </reaction>
</comment>
<keyword evidence="6 11" id="KW-0548">Nucleotidyltransferase</keyword>
<gene>
    <name evidence="11" type="primary">rpoA</name>
    <name evidence="13" type="ORF">A2Y85_04720</name>
</gene>
<accession>A0A1F4UC22</accession>
<evidence type="ECO:0000256" key="6">
    <source>
        <dbReference type="ARBA" id="ARBA00022695"/>
    </source>
</evidence>
<comment type="caution">
    <text evidence="13">The sequence shown here is derived from an EMBL/GenBank/DDBJ whole genome shotgun (WGS) entry which is preliminary data.</text>
</comment>
<dbReference type="GO" id="GO:0005737">
    <property type="term" value="C:cytoplasm"/>
    <property type="evidence" value="ECO:0007669"/>
    <property type="project" value="UniProtKB-ARBA"/>
</dbReference>
<dbReference type="Gene3D" id="2.170.120.12">
    <property type="entry name" value="DNA-directed RNA polymerase, insert domain"/>
    <property type="match status" value="1"/>
</dbReference>
<dbReference type="Proteomes" id="UP000177025">
    <property type="component" value="Unassembled WGS sequence"/>
</dbReference>
<evidence type="ECO:0000256" key="4">
    <source>
        <dbReference type="ARBA" id="ARBA00022478"/>
    </source>
</evidence>
<protein>
    <recommendedName>
        <fullName evidence="3 11">DNA-directed RNA polymerase subunit alpha</fullName>
        <shortName evidence="11">RNAP subunit alpha</shortName>
        <ecNumber evidence="2 11">2.7.7.6</ecNumber>
    </recommendedName>
    <alternativeName>
        <fullName evidence="9 11">RNA polymerase subunit alpha</fullName>
    </alternativeName>
    <alternativeName>
        <fullName evidence="8 11">Transcriptase subunit alpha</fullName>
    </alternativeName>
</protein>
<dbReference type="SMART" id="SM00662">
    <property type="entry name" value="RPOLD"/>
    <property type="match status" value="1"/>
</dbReference>
<evidence type="ECO:0000259" key="12">
    <source>
        <dbReference type="SMART" id="SM00662"/>
    </source>
</evidence>
<dbReference type="Pfam" id="PF01000">
    <property type="entry name" value="RNA_pol_A_bac"/>
    <property type="match status" value="1"/>
</dbReference>
<dbReference type="Gene3D" id="1.10.150.20">
    <property type="entry name" value="5' to 3' exonuclease, C-terminal subdomain"/>
    <property type="match status" value="1"/>
</dbReference>
<comment type="similarity">
    <text evidence="1 11">Belongs to the RNA polymerase alpha chain family.</text>
</comment>
<dbReference type="SUPFAM" id="SSF47789">
    <property type="entry name" value="C-terminal domain of RNA polymerase alpha subunit"/>
    <property type="match status" value="1"/>
</dbReference>
<evidence type="ECO:0000313" key="13">
    <source>
        <dbReference type="EMBL" id="OGC42471.1"/>
    </source>
</evidence>
<dbReference type="NCBIfam" id="TIGR02027">
    <property type="entry name" value="rpoA"/>
    <property type="match status" value="1"/>
</dbReference>
<dbReference type="GO" id="GO:0006351">
    <property type="term" value="P:DNA-templated transcription"/>
    <property type="evidence" value="ECO:0007669"/>
    <property type="project" value="UniProtKB-UniRule"/>
</dbReference>
<keyword evidence="5 11" id="KW-0808">Transferase</keyword>
<sequence length="328" mass="36765">MSLKPFLVPNKIEIDKDVTNDHFGRFILSPLERGFGITIGNALRRILLSSIQGSAITKVRIGDVLQEFSTIPGVYEDVVEIVLNLKKIRTKLNADDPRTLVLKVKGKKEYLAGTIEMNPEIEIITPEQKILTVTDNKVSFAVEMTVENGRGYVPAEMLKQADAPLGTVYIDAIFSPVLAVNFDIKNTRVGTKTDYDHLVIDIKTDGSVSPIESLVEAASLLKHHLSFITELGVEPQFTSKDQLDAEERRIREVLKRSIDELEISVRASNCLKNENIKTIGDLVRKSGKELLTYENFGRKSLKELEKNLGKIALQLEMNVDKYLKDDDV</sequence>